<dbReference type="EMBL" id="JAURUE010000001">
    <property type="protein sequence ID" value="MDP9611553.1"/>
    <property type="molecule type" value="Genomic_DNA"/>
</dbReference>
<name>A0ABT9KSY1_9ACTN</name>
<dbReference type="Proteomes" id="UP001234880">
    <property type="component" value="Unassembled WGS sequence"/>
</dbReference>
<sequence length="63" mass="7157">MAGKPGANRGVRNSTTQITVTDVALIRYLHGRGWGYRRIARRVGCSWDITRDVLRGKSWGWVK</sequence>
<accession>A0ABT9KSY1</accession>
<organism evidence="1 2">
    <name type="scientific">Streptomyces demainii</name>
    <dbReference type="NCBI Taxonomy" id="588122"/>
    <lineage>
        <taxon>Bacteria</taxon>
        <taxon>Bacillati</taxon>
        <taxon>Actinomycetota</taxon>
        <taxon>Actinomycetes</taxon>
        <taxon>Kitasatosporales</taxon>
        <taxon>Streptomycetaceae</taxon>
        <taxon>Streptomyces</taxon>
    </lineage>
</organism>
<evidence type="ECO:0008006" key="3">
    <source>
        <dbReference type="Google" id="ProtNLM"/>
    </source>
</evidence>
<evidence type="ECO:0000313" key="2">
    <source>
        <dbReference type="Proteomes" id="UP001234880"/>
    </source>
</evidence>
<proteinExistence type="predicted"/>
<comment type="caution">
    <text evidence="1">The sequence shown here is derived from an EMBL/GenBank/DDBJ whole genome shotgun (WGS) entry which is preliminary data.</text>
</comment>
<gene>
    <name evidence="1" type="ORF">JOF35_003830</name>
</gene>
<keyword evidence="2" id="KW-1185">Reference proteome</keyword>
<protein>
    <recommendedName>
        <fullName evidence="3">Helix-turn-helix domain-containing protein</fullName>
    </recommendedName>
</protein>
<reference evidence="1 2" key="1">
    <citation type="submission" date="2023-07" db="EMBL/GenBank/DDBJ databases">
        <title>Sequencing the genomes of 1000 actinobacteria strains.</title>
        <authorList>
            <person name="Klenk H.-P."/>
        </authorList>
    </citation>
    <scope>NUCLEOTIDE SEQUENCE [LARGE SCALE GENOMIC DNA]</scope>
    <source>
        <strain evidence="1 2">DSM 41600</strain>
    </source>
</reference>
<evidence type="ECO:0000313" key="1">
    <source>
        <dbReference type="EMBL" id="MDP9611553.1"/>
    </source>
</evidence>